<dbReference type="InterPro" id="IPR020846">
    <property type="entry name" value="MFS_dom"/>
</dbReference>
<comment type="subcellular location">
    <subcellularLocation>
        <location evidence="1">Membrane</location>
        <topology evidence="1">Multi-pass membrane protein</topology>
    </subcellularLocation>
</comment>
<dbReference type="PANTHER" id="PTHR23502">
    <property type="entry name" value="MAJOR FACILITATOR SUPERFAMILY"/>
    <property type="match status" value="1"/>
</dbReference>
<evidence type="ECO:0000256" key="5">
    <source>
        <dbReference type="ARBA" id="ARBA00023136"/>
    </source>
</evidence>
<dbReference type="EMBL" id="KV745644">
    <property type="protein sequence ID" value="OCK73825.1"/>
    <property type="molecule type" value="Genomic_DNA"/>
</dbReference>
<dbReference type="GO" id="GO:0022857">
    <property type="term" value="F:transmembrane transporter activity"/>
    <property type="evidence" value="ECO:0007669"/>
    <property type="project" value="InterPro"/>
</dbReference>
<evidence type="ECO:0000256" key="2">
    <source>
        <dbReference type="ARBA" id="ARBA00008335"/>
    </source>
</evidence>
<feature type="domain" description="Major facilitator superfamily (MFS) profile" evidence="8">
    <location>
        <begin position="66"/>
        <end position="493"/>
    </location>
</feature>
<keyword evidence="10" id="KW-1185">Reference proteome</keyword>
<dbReference type="CDD" id="cd17323">
    <property type="entry name" value="MFS_Tpo1_MDR_like"/>
    <property type="match status" value="1"/>
</dbReference>
<dbReference type="OrthoDB" id="5296287at2759"/>
<feature type="transmembrane region" description="Helical" evidence="7">
    <location>
        <begin position="433"/>
        <end position="455"/>
    </location>
</feature>
<feature type="transmembrane region" description="Helical" evidence="7">
    <location>
        <begin position="467"/>
        <end position="489"/>
    </location>
</feature>
<dbReference type="GO" id="GO:0016020">
    <property type="term" value="C:membrane"/>
    <property type="evidence" value="ECO:0007669"/>
    <property type="project" value="UniProtKB-SubCell"/>
</dbReference>
<dbReference type="PROSITE" id="PS50850">
    <property type="entry name" value="MFS"/>
    <property type="match status" value="1"/>
</dbReference>
<proteinExistence type="inferred from homology"/>
<feature type="compositionally biased region" description="Basic and acidic residues" evidence="6">
    <location>
        <begin position="27"/>
        <end position="41"/>
    </location>
</feature>
<feature type="transmembrane region" description="Helical" evidence="7">
    <location>
        <begin position="192"/>
        <end position="215"/>
    </location>
</feature>
<sequence length="503" mass="54900">MSSGPFQNVQQDFIALSTPPTAASQRNDIENRSEKTEHADQDIVDWDGPDDTEKPINWPPAKKWTIVGVLSAITFVSPLASSMFAPGVSRVMSEFHSDNSLLAGFVVSVYVLGYAAGPLIVAPMSELYGRNIIYNITNVLFLIFTIACGVSSNLGMLIGFRLLAGAVGSTPLTNGGGTLSDLFVQEERGRAIAIWSAGPMVGPVIGPIAGGFLAQAVGWRWVFWLLTMCAAIPVLLFPFLVHETYASTILERKTRRIRKQTGNPHLRSKLDTGLTAREAFSQAIARPAKIFFQPIVFFLSAYSSVIYAYLYLMFTTIPSVFESNYGFTTGTVGLAYIGIGVGMMLALLVFGSTSDRILKAMARRHRKMEPEFRLPFMAPGALLIPCGLFLYGWSAEYHVHWIVPIIGTALVGTGILVIFISIQTYLVDAFNRLASSALAANAVLRSLVGALLPLAGPSMYKALGLGWGNSLLGFIAIAFLPLPFLFYMYGERIRKDPRFQPRL</sequence>
<keyword evidence="4 7" id="KW-1133">Transmembrane helix</keyword>
<dbReference type="InterPro" id="IPR036259">
    <property type="entry name" value="MFS_trans_sf"/>
</dbReference>
<evidence type="ECO:0000313" key="9">
    <source>
        <dbReference type="EMBL" id="OCK73825.1"/>
    </source>
</evidence>
<evidence type="ECO:0000259" key="8">
    <source>
        <dbReference type="PROSITE" id="PS50850"/>
    </source>
</evidence>
<dbReference type="Pfam" id="PF07690">
    <property type="entry name" value="MFS_1"/>
    <property type="match status" value="1"/>
</dbReference>
<feature type="transmembrane region" description="Helical" evidence="7">
    <location>
        <begin position="221"/>
        <end position="241"/>
    </location>
</feature>
<dbReference type="Proteomes" id="UP000250266">
    <property type="component" value="Unassembled WGS sequence"/>
</dbReference>
<reference evidence="9 10" key="1">
    <citation type="journal article" date="2016" name="Nat. Commun.">
        <title>Ectomycorrhizal ecology is imprinted in the genome of the dominant symbiotic fungus Cenococcum geophilum.</title>
        <authorList>
            <consortium name="DOE Joint Genome Institute"/>
            <person name="Peter M."/>
            <person name="Kohler A."/>
            <person name="Ohm R.A."/>
            <person name="Kuo A."/>
            <person name="Krutzmann J."/>
            <person name="Morin E."/>
            <person name="Arend M."/>
            <person name="Barry K.W."/>
            <person name="Binder M."/>
            <person name="Choi C."/>
            <person name="Clum A."/>
            <person name="Copeland A."/>
            <person name="Grisel N."/>
            <person name="Haridas S."/>
            <person name="Kipfer T."/>
            <person name="LaButti K."/>
            <person name="Lindquist E."/>
            <person name="Lipzen A."/>
            <person name="Maire R."/>
            <person name="Meier B."/>
            <person name="Mihaltcheva S."/>
            <person name="Molinier V."/>
            <person name="Murat C."/>
            <person name="Poggeler S."/>
            <person name="Quandt C.A."/>
            <person name="Sperisen C."/>
            <person name="Tritt A."/>
            <person name="Tisserant E."/>
            <person name="Crous P.W."/>
            <person name="Henrissat B."/>
            <person name="Nehls U."/>
            <person name="Egli S."/>
            <person name="Spatafora J.W."/>
            <person name="Grigoriev I.V."/>
            <person name="Martin F.M."/>
        </authorList>
    </citation>
    <scope>NUCLEOTIDE SEQUENCE [LARGE SCALE GENOMIC DNA]</scope>
    <source>
        <strain evidence="9 10">CBS 459.81</strain>
    </source>
</reference>
<dbReference type="AlphaFoldDB" id="A0A8E2DXY8"/>
<protein>
    <submittedName>
        <fullName evidence="9">Polyamine transporter 1</fullName>
    </submittedName>
</protein>
<comment type="similarity">
    <text evidence="2">Belongs to the major facilitator superfamily.</text>
</comment>
<dbReference type="Gene3D" id="1.20.1250.20">
    <property type="entry name" value="MFS general substrate transporter like domains"/>
    <property type="match status" value="1"/>
</dbReference>
<evidence type="ECO:0000256" key="1">
    <source>
        <dbReference type="ARBA" id="ARBA00004141"/>
    </source>
</evidence>
<organism evidence="9 10">
    <name type="scientific">Lepidopterella palustris CBS 459.81</name>
    <dbReference type="NCBI Taxonomy" id="1314670"/>
    <lineage>
        <taxon>Eukaryota</taxon>
        <taxon>Fungi</taxon>
        <taxon>Dikarya</taxon>
        <taxon>Ascomycota</taxon>
        <taxon>Pezizomycotina</taxon>
        <taxon>Dothideomycetes</taxon>
        <taxon>Pleosporomycetidae</taxon>
        <taxon>Mytilinidiales</taxon>
        <taxon>Argynnaceae</taxon>
        <taxon>Lepidopterella</taxon>
    </lineage>
</organism>
<evidence type="ECO:0000256" key="6">
    <source>
        <dbReference type="SAM" id="MobiDB-lite"/>
    </source>
</evidence>
<evidence type="ECO:0000313" key="10">
    <source>
        <dbReference type="Proteomes" id="UP000250266"/>
    </source>
</evidence>
<evidence type="ECO:0000256" key="7">
    <source>
        <dbReference type="SAM" id="Phobius"/>
    </source>
</evidence>
<feature type="transmembrane region" description="Helical" evidence="7">
    <location>
        <begin position="399"/>
        <end position="421"/>
    </location>
</feature>
<evidence type="ECO:0000256" key="4">
    <source>
        <dbReference type="ARBA" id="ARBA00022989"/>
    </source>
</evidence>
<feature type="transmembrane region" description="Helical" evidence="7">
    <location>
        <begin position="100"/>
        <end position="120"/>
    </location>
</feature>
<feature type="transmembrane region" description="Helical" evidence="7">
    <location>
        <begin position="64"/>
        <end position="88"/>
    </location>
</feature>
<feature type="transmembrane region" description="Helical" evidence="7">
    <location>
        <begin position="372"/>
        <end position="393"/>
    </location>
</feature>
<dbReference type="PANTHER" id="PTHR23502:SF68">
    <property type="entry name" value="MULTIDRUG TRANSPORTER, PUTATIVE (AFU_ORTHOLOGUE AFUA_3G01120)-RELATED"/>
    <property type="match status" value="1"/>
</dbReference>
<name>A0A8E2DXY8_9PEZI</name>
<feature type="region of interest" description="Disordered" evidence="6">
    <location>
        <begin position="15"/>
        <end position="52"/>
    </location>
</feature>
<gene>
    <name evidence="9" type="ORF">K432DRAFT_430371</name>
</gene>
<feature type="transmembrane region" description="Helical" evidence="7">
    <location>
        <begin position="132"/>
        <end position="154"/>
    </location>
</feature>
<accession>A0A8E2DXY8</accession>
<keyword evidence="3 7" id="KW-0812">Transmembrane</keyword>
<keyword evidence="5 7" id="KW-0472">Membrane</keyword>
<dbReference type="SUPFAM" id="SSF103473">
    <property type="entry name" value="MFS general substrate transporter"/>
    <property type="match status" value="1"/>
</dbReference>
<feature type="transmembrane region" description="Helical" evidence="7">
    <location>
        <begin position="290"/>
        <end position="312"/>
    </location>
</feature>
<dbReference type="InterPro" id="IPR011701">
    <property type="entry name" value="MFS"/>
</dbReference>
<feature type="transmembrane region" description="Helical" evidence="7">
    <location>
        <begin position="332"/>
        <end position="351"/>
    </location>
</feature>
<dbReference type="FunFam" id="1.20.1250.20:FF:000011">
    <property type="entry name" value="MFS multidrug transporter, putative"/>
    <property type="match status" value="1"/>
</dbReference>
<evidence type="ECO:0000256" key="3">
    <source>
        <dbReference type="ARBA" id="ARBA00022692"/>
    </source>
</evidence>